<dbReference type="SUPFAM" id="SSF50486">
    <property type="entry name" value="FMT C-terminal domain-like"/>
    <property type="match status" value="1"/>
</dbReference>
<keyword evidence="3 5" id="KW-0378">Hydrolase</keyword>
<evidence type="ECO:0000313" key="6">
    <source>
        <dbReference type="EMBL" id="OHA80653.1"/>
    </source>
</evidence>
<dbReference type="GO" id="GO:0003905">
    <property type="term" value="F:alkylbase DNA N-glycosylase activity"/>
    <property type="evidence" value="ECO:0007669"/>
    <property type="project" value="InterPro"/>
</dbReference>
<dbReference type="Proteomes" id="UP000176997">
    <property type="component" value="Unassembled WGS sequence"/>
</dbReference>
<gene>
    <name evidence="6" type="ORF">A2675_02750</name>
</gene>
<keyword evidence="2 5" id="KW-0227">DNA damage</keyword>
<proteinExistence type="inferred from homology"/>
<dbReference type="Gene3D" id="3.10.300.10">
    <property type="entry name" value="Methylpurine-DNA glycosylase (MPG)"/>
    <property type="match status" value="2"/>
</dbReference>
<evidence type="ECO:0000256" key="3">
    <source>
        <dbReference type="ARBA" id="ARBA00022801"/>
    </source>
</evidence>
<evidence type="ECO:0000313" key="7">
    <source>
        <dbReference type="Proteomes" id="UP000176997"/>
    </source>
</evidence>
<keyword evidence="4 5" id="KW-0234">DNA repair</keyword>
<evidence type="ECO:0000256" key="2">
    <source>
        <dbReference type="ARBA" id="ARBA00022763"/>
    </source>
</evidence>
<dbReference type="EC" id="3.2.2.-" evidence="5"/>
<name>A0A1G2S6C1_9BACT</name>
<dbReference type="STRING" id="1802723.A2675_02750"/>
<sequence>MKRIVKKKFFDRAAPIVARELLGKTLVREVRGKRIASMITEVEAYDGPHDRASHAHRGKTPRNEAMFGPAGNWYVYLVYGMHEMLNIVTGPVGYPAAVLIRGTHDVVGPGKLTKYFKITRTQNKTIAASKSGLWIEDHGVRVLARQVMRTPRIGVSYAGEVWAGKKYRFVLKKGRE</sequence>
<accession>A0A1G2S6C1</accession>
<protein>
    <recommendedName>
        <fullName evidence="5">Putative 3-methyladenine DNA glycosylase</fullName>
        <ecNumber evidence="5">3.2.2.-</ecNumber>
    </recommendedName>
</protein>
<dbReference type="PANTHER" id="PTHR10429">
    <property type="entry name" value="DNA-3-METHYLADENINE GLYCOSYLASE"/>
    <property type="match status" value="1"/>
</dbReference>
<reference evidence="6 7" key="1">
    <citation type="journal article" date="2016" name="Nat. Commun.">
        <title>Thousands of microbial genomes shed light on interconnected biogeochemical processes in an aquifer system.</title>
        <authorList>
            <person name="Anantharaman K."/>
            <person name="Brown C.T."/>
            <person name="Hug L.A."/>
            <person name="Sharon I."/>
            <person name="Castelle C.J."/>
            <person name="Probst A.J."/>
            <person name="Thomas B.C."/>
            <person name="Singh A."/>
            <person name="Wilkins M.J."/>
            <person name="Karaoz U."/>
            <person name="Brodie E.L."/>
            <person name="Williams K.H."/>
            <person name="Hubbard S.S."/>
            <person name="Banfield J.F."/>
        </authorList>
    </citation>
    <scope>NUCLEOTIDE SEQUENCE [LARGE SCALE GENOMIC DNA]</scope>
</reference>
<dbReference type="InterPro" id="IPR003180">
    <property type="entry name" value="MPG"/>
</dbReference>
<dbReference type="GO" id="GO:0006284">
    <property type="term" value="P:base-excision repair"/>
    <property type="evidence" value="ECO:0007669"/>
    <property type="project" value="InterPro"/>
</dbReference>
<dbReference type="AlphaFoldDB" id="A0A1G2S6C1"/>
<evidence type="ECO:0000256" key="4">
    <source>
        <dbReference type="ARBA" id="ARBA00023204"/>
    </source>
</evidence>
<dbReference type="Pfam" id="PF02245">
    <property type="entry name" value="Pur_DNA_glyco"/>
    <property type="match status" value="2"/>
</dbReference>
<organism evidence="6 7">
    <name type="scientific">Candidatus Yonathbacteria bacterium RIFCSPHIGHO2_01_FULL_51_10</name>
    <dbReference type="NCBI Taxonomy" id="1802723"/>
    <lineage>
        <taxon>Bacteria</taxon>
        <taxon>Candidatus Yonathiibacteriota</taxon>
    </lineage>
</organism>
<dbReference type="EMBL" id="MHUS01000021">
    <property type="protein sequence ID" value="OHA80653.1"/>
    <property type="molecule type" value="Genomic_DNA"/>
</dbReference>
<dbReference type="InterPro" id="IPR011034">
    <property type="entry name" value="Formyl_transferase-like_C_sf"/>
</dbReference>
<dbReference type="HAMAP" id="MF_00527">
    <property type="entry name" value="3MGH"/>
    <property type="match status" value="1"/>
</dbReference>
<evidence type="ECO:0000256" key="1">
    <source>
        <dbReference type="ARBA" id="ARBA00009232"/>
    </source>
</evidence>
<dbReference type="CDD" id="cd00540">
    <property type="entry name" value="AAG"/>
    <property type="match status" value="1"/>
</dbReference>
<dbReference type="InterPro" id="IPR036995">
    <property type="entry name" value="MPG_sf"/>
</dbReference>
<dbReference type="PANTHER" id="PTHR10429:SF0">
    <property type="entry name" value="DNA-3-METHYLADENINE GLYCOSYLASE"/>
    <property type="match status" value="1"/>
</dbReference>
<evidence type="ECO:0000256" key="5">
    <source>
        <dbReference type="HAMAP-Rule" id="MF_00527"/>
    </source>
</evidence>
<dbReference type="GO" id="GO:0003677">
    <property type="term" value="F:DNA binding"/>
    <property type="evidence" value="ECO:0007669"/>
    <property type="project" value="InterPro"/>
</dbReference>
<comment type="caution">
    <text evidence="6">The sequence shown here is derived from an EMBL/GenBank/DDBJ whole genome shotgun (WGS) entry which is preliminary data.</text>
</comment>
<comment type="similarity">
    <text evidence="1 5">Belongs to the DNA glycosylase MPG family.</text>
</comment>